<dbReference type="PIRSF" id="PIRSF000390">
    <property type="entry name" value="PLP_StrS"/>
    <property type="match status" value="1"/>
</dbReference>
<name>A0A830GSD0_9CREN</name>
<dbReference type="AlphaFoldDB" id="A0A830GSD0"/>
<dbReference type="PANTHER" id="PTHR30244:SF34">
    <property type="entry name" value="DTDP-4-AMINO-4,6-DIDEOXYGALACTOSE TRANSAMINASE"/>
    <property type="match status" value="1"/>
</dbReference>
<reference evidence="2" key="2">
    <citation type="submission" date="2020-09" db="EMBL/GenBank/DDBJ databases">
        <authorList>
            <person name="Sun Q."/>
            <person name="Ohkuma M."/>
        </authorList>
    </citation>
    <scope>NUCLEOTIDE SEQUENCE</scope>
    <source>
        <strain evidence="2">JCM 10088</strain>
    </source>
</reference>
<evidence type="ECO:0000313" key="3">
    <source>
        <dbReference type="Proteomes" id="UP000610960"/>
    </source>
</evidence>
<dbReference type="OrthoDB" id="10355at2157"/>
<gene>
    <name evidence="2" type="ORF">GCM10007981_03300</name>
</gene>
<dbReference type="RefSeq" id="WP_188595721.1">
    <property type="nucleotide sequence ID" value="NZ_BMNL01000001.1"/>
</dbReference>
<dbReference type="GO" id="GO:0008483">
    <property type="term" value="F:transaminase activity"/>
    <property type="evidence" value="ECO:0007669"/>
    <property type="project" value="UniProtKB-KW"/>
</dbReference>
<dbReference type="GO" id="GO:0030170">
    <property type="term" value="F:pyridoxal phosphate binding"/>
    <property type="evidence" value="ECO:0007669"/>
    <property type="project" value="TreeGrafter"/>
</dbReference>
<dbReference type="Pfam" id="PF01041">
    <property type="entry name" value="DegT_DnrJ_EryC1"/>
    <property type="match status" value="1"/>
</dbReference>
<keyword evidence="2" id="KW-0032">Aminotransferase</keyword>
<dbReference type="CDD" id="cd00616">
    <property type="entry name" value="AHBA_syn"/>
    <property type="match status" value="1"/>
</dbReference>
<sequence>MSLAINGGEPVRRNPLEFKPWIEEEDIKLVGDIIRSGNLSSLHGEYNAQLEEELARYLGVKHAFTASSGTSSIHLALKAVGVGPGDEVITTPFTFVATASTILHSNAVPIFADIDRETLNLDPSSVESAITDKTKAILVVHLAGHPADMDGFTKIARERGLYVIEDTAQSLGAEYGGVKAGGLGHASTHSFYPTKTITTGEGGAVATGSDELAARIKLLRSHGETEKYHYDVLGYNYRLTEFQAALGLMQLRRIERIIENKSKFARALTDELRELDGDLLYLPHPRPRVRHAWHIYQMLLTDRAGINRDKLVDAIRAEGIRAVTVAYPVPLYRTKLFQEMSGHGLGCPWSCPFYGRKVQYKPLPNAEWASQRVFGILVSPHFTESDAVDVARAIRKTIKELK</sequence>
<dbReference type="GO" id="GO:0000271">
    <property type="term" value="P:polysaccharide biosynthetic process"/>
    <property type="evidence" value="ECO:0007669"/>
    <property type="project" value="TreeGrafter"/>
</dbReference>
<keyword evidence="2" id="KW-0808">Transferase</keyword>
<dbReference type="InterPro" id="IPR000653">
    <property type="entry name" value="DegT/StrS_aminotransferase"/>
</dbReference>
<keyword evidence="3" id="KW-1185">Reference proteome</keyword>
<dbReference type="SUPFAM" id="SSF53383">
    <property type="entry name" value="PLP-dependent transferases"/>
    <property type="match status" value="1"/>
</dbReference>
<reference evidence="2" key="1">
    <citation type="journal article" date="2014" name="Int. J. Syst. Evol. Microbiol.">
        <title>Complete genome sequence of Corynebacterium casei LMG S-19264T (=DSM 44701T), isolated from a smear-ripened cheese.</title>
        <authorList>
            <consortium name="US DOE Joint Genome Institute (JGI-PGF)"/>
            <person name="Walter F."/>
            <person name="Albersmeier A."/>
            <person name="Kalinowski J."/>
            <person name="Ruckert C."/>
        </authorList>
    </citation>
    <scope>NUCLEOTIDE SEQUENCE</scope>
    <source>
        <strain evidence="2">JCM 10088</strain>
    </source>
</reference>
<dbReference type="InterPro" id="IPR015424">
    <property type="entry name" value="PyrdxlP-dep_Trfase"/>
</dbReference>
<evidence type="ECO:0000256" key="1">
    <source>
        <dbReference type="RuleBase" id="RU004508"/>
    </source>
</evidence>
<dbReference type="InterPro" id="IPR015421">
    <property type="entry name" value="PyrdxlP-dep_Trfase_major"/>
</dbReference>
<dbReference type="EMBL" id="BMNL01000001">
    <property type="protein sequence ID" value="GGP19473.1"/>
    <property type="molecule type" value="Genomic_DNA"/>
</dbReference>
<dbReference type="InterPro" id="IPR015422">
    <property type="entry name" value="PyrdxlP-dep_Trfase_small"/>
</dbReference>
<dbReference type="Proteomes" id="UP000610960">
    <property type="component" value="Unassembled WGS sequence"/>
</dbReference>
<proteinExistence type="inferred from homology"/>
<comment type="caution">
    <text evidence="2">The sequence shown here is derived from an EMBL/GenBank/DDBJ whole genome shotgun (WGS) entry which is preliminary data.</text>
</comment>
<organism evidence="2 3">
    <name type="scientific">Thermocladium modestius</name>
    <dbReference type="NCBI Taxonomy" id="62609"/>
    <lineage>
        <taxon>Archaea</taxon>
        <taxon>Thermoproteota</taxon>
        <taxon>Thermoprotei</taxon>
        <taxon>Thermoproteales</taxon>
        <taxon>Thermoproteaceae</taxon>
        <taxon>Thermocladium</taxon>
    </lineage>
</organism>
<dbReference type="Gene3D" id="3.40.640.10">
    <property type="entry name" value="Type I PLP-dependent aspartate aminotransferase-like (Major domain)"/>
    <property type="match status" value="1"/>
</dbReference>
<accession>A0A830GSD0</accession>
<comment type="similarity">
    <text evidence="1">Belongs to the DegT/DnrJ/EryC1 family.</text>
</comment>
<evidence type="ECO:0000313" key="2">
    <source>
        <dbReference type="EMBL" id="GGP19473.1"/>
    </source>
</evidence>
<dbReference type="PANTHER" id="PTHR30244">
    <property type="entry name" value="TRANSAMINASE"/>
    <property type="match status" value="1"/>
</dbReference>
<protein>
    <submittedName>
        <fullName evidence="2">Aminotransferase DegT</fullName>
    </submittedName>
</protein>
<keyword evidence="1" id="KW-0663">Pyridoxal phosphate</keyword>
<dbReference type="Gene3D" id="3.90.1150.10">
    <property type="entry name" value="Aspartate Aminotransferase, domain 1"/>
    <property type="match status" value="1"/>
</dbReference>